<keyword evidence="2" id="KW-0963">Cytoplasm</keyword>
<evidence type="ECO:0000313" key="7">
    <source>
        <dbReference type="Proteomes" id="UP001305779"/>
    </source>
</evidence>
<dbReference type="Gene3D" id="3.40.50.300">
    <property type="entry name" value="P-loop containing nucleotide triphosphate hydrolases"/>
    <property type="match status" value="2"/>
</dbReference>
<keyword evidence="3" id="KW-0378">Hydrolase</keyword>
<evidence type="ECO:0000259" key="5">
    <source>
        <dbReference type="Pfam" id="PF13087"/>
    </source>
</evidence>
<name>A0ABR0ER18_ZASCE</name>
<evidence type="ECO:0000259" key="4">
    <source>
        <dbReference type="Pfam" id="PF13086"/>
    </source>
</evidence>
<gene>
    <name evidence="6" type="ORF">PRZ48_004897</name>
</gene>
<dbReference type="InterPro" id="IPR027417">
    <property type="entry name" value="P-loop_NTPase"/>
</dbReference>
<dbReference type="Proteomes" id="UP001305779">
    <property type="component" value="Unassembled WGS sequence"/>
</dbReference>
<dbReference type="Pfam" id="PF13087">
    <property type="entry name" value="AAA_12"/>
    <property type="match status" value="1"/>
</dbReference>
<evidence type="ECO:0000313" key="6">
    <source>
        <dbReference type="EMBL" id="KAK4503982.1"/>
    </source>
</evidence>
<organism evidence="6 7">
    <name type="scientific">Zasmidium cellare</name>
    <name type="common">Wine cellar mold</name>
    <name type="synonym">Racodium cellare</name>
    <dbReference type="NCBI Taxonomy" id="395010"/>
    <lineage>
        <taxon>Eukaryota</taxon>
        <taxon>Fungi</taxon>
        <taxon>Dikarya</taxon>
        <taxon>Ascomycota</taxon>
        <taxon>Pezizomycotina</taxon>
        <taxon>Dothideomycetes</taxon>
        <taxon>Dothideomycetidae</taxon>
        <taxon>Mycosphaerellales</taxon>
        <taxon>Mycosphaerellaceae</taxon>
        <taxon>Zasmidium</taxon>
    </lineage>
</organism>
<accession>A0ABR0ER18</accession>
<sequence>MASVSDRSKLDEYSVYARPYVPLKWRQFNETATSPLPSTPPPWIDFEQYIRSFAGNTFIQRENITIKPLHEQLGHQHVRVDQSNYALVFGKALSQETTALQKEYDDHALYNVSLGLPQDNGTTYSLSVPGLLETSLRIEVGDIVHIRQLRFDARGEPVVTATFRDKNGKAIETPYSVNKRHDAAVWGIDRLRELVLLRIDSLPRRSMLFNASFTLQTRRMNEVSLAVQRAQALLVEAKNSWIKSMLFPDIKDGHLQETLNPATFKLELYDQMLNYEQQKAVQAILNREYGQVPYLISGPPGTGKTKTVTEIALQFLAKNVTNRIILCAPSDPAADTLVRRLSQHLDPKALLRINSPSRSFPEVPDSVLPFCYVENDIFSLPPFPELMRKKVVVITCRDVDVLRKAHVSNADLFQLERSLHAAIHPEYPPLFPQLHWSGLIIDEAAQATEPEALLPLLFVAPPKEAQHEGNRLPMVVLVGDQNQLGPRTASKAGPIRVSLFERLLSRPLYREHPLARSQQTRGIVRPLTRDMLPIARPPFTDLIRNYRSHPAILATPSSLFYHDTLEPAAQNTDSLLSWTWFRDTQLPVLFAENRSPDEIERDGGGWYNLGEADLAIFHAQSFVREGLLQPHEICIMSPFSAQVRVLRMKARAVGMPGINIGPLEAFQGLESRLVIICTTRTRDRFIEQDLARGLGVIHEPRRFNVALTRAKEGLIVLGNPHVLGQDENWASFIAFCLRNGANTGWNGGHIDDWQPPPGTKIETSRLEKQLSYKIKLDQNQDMGAVVRKLGDLKFGMSEEEAFWESGIEAEATMRERVEVEGDCD</sequence>
<dbReference type="InterPro" id="IPR041677">
    <property type="entry name" value="DNA2/NAM7_AAA_11"/>
</dbReference>
<keyword evidence="7" id="KW-1185">Reference proteome</keyword>
<dbReference type="CDD" id="cd18808">
    <property type="entry name" value="SF1_C_Upf1"/>
    <property type="match status" value="1"/>
</dbReference>
<protein>
    <recommendedName>
        <fullName evidence="8">RNA helicase</fullName>
    </recommendedName>
</protein>
<proteinExistence type="predicted"/>
<keyword evidence="3" id="KW-0067">ATP-binding</keyword>
<feature type="domain" description="DNA2/NAM7 helicase-like C-terminal" evidence="5">
    <location>
        <begin position="541"/>
        <end position="720"/>
    </location>
</feature>
<keyword evidence="3" id="KW-0547">Nucleotide-binding</keyword>
<dbReference type="InterPro" id="IPR047187">
    <property type="entry name" value="SF1_C_Upf1"/>
</dbReference>
<dbReference type="PANTHER" id="PTHR45418">
    <property type="entry name" value="CANCER/TESTIS ANTIGEN 55"/>
    <property type="match status" value="1"/>
</dbReference>
<dbReference type="SUPFAM" id="SSF52540">
    <property type="entry name" value="P-loop containing nucleoside triphosphate hydrolases"/>
    <property type="match status" value="1"/>
</dbReference>
<evidence type="ECO:0008006" key="8">
    <source>
        <dbReference type="Google" id="ProtNLM"/>
    </source>
</evidence>
<dbReference type="PANTHER" id="PTHR45418:SF5">
    <property type="entry name" value="BRCA2-INTERACTING PROTEIN-LIKE-RELATED"/>
    <property type="match status" value="1"/>
</dbReference>
<keyword evidence="3" id="KW-0347">Helicase</keyword>
<comment type="caution">
    <text evidence="6">The sequence shown here is derived from an EMBL/GenBank/DDBJ whole genome shotgun (WGS) entry which is preliminary data.</text>
</comment>
<feature type="domain" description="DNA2/NAM7 helicase helicase" evidence="4">
    <location>
        <begin position="273"/>
        <end position="367"/>
    </location>
</feature>
<evidence type="ECO:0000256" key="1">
    <source>
        <dbReference type="ARBA" id="ARBA00004496"/>
    </source>
</evidence>
<dbReference type="EMBL" id="JAXOVC010000003">
    <property type="protein sequence ID" value="KAK4503982.1"/>
    <property type="molecule type" value="Genomic_DNA"/>
</dbReference>
<comment type="subcellular location">
    <subcellularLocation>
        <location evidence="1">Cytoplasm</location>
    </subcellularLocation>
</comment>
<reference evidence="6 7" key="1">
    <citation type="journal article" date="2023" name="G3 (Bethesda)">
        <title>A chromosome-level genome assembly of Zasmidium syzygii isolated from banana leaves.</title>
        <authorList>
            <person name="van Westerhoven A.C."/>
            <person name="Mehrabi R."/>
            <person name="Talebi R."/>
            <person name="Steentjes M.B.F."/>
            <person name="Corcolon B."/>
            <person name="Chong P.A."/>
            <person name="Kema G.H.J."/>
            <person name="Seidl M.F."/>
        </authorList>
    </citation>
    <scope>NUCLEOTIDE SEQUENCE [LARGE SCALE GENOMIC DNA]</scope>
    <source>
        <strain evidence="6 7">P124</strain>
    </source>
</reference>
<dbReference type="InterPro" id="IPR041679">
    <property type="entry name" value="DNA2/NAM7-like_C"/>
</dbReference>
<feature type="domain" description="DNA2/NAM7 helicase helicase" evidence="4">
    <location>
        <begin position="439"/>
        <end position="491"/>
    </location>
</feature>
<evidence type="ECO:0000256" key="3">
    <source>
        <dbReference type="ARBA" id="ARBA00022806"/>
    </source>
</evidence>
<dbReference type="Pfam" id="PF13086">
    <property type="entry name" value="AAA_11"/>
    <property type="match status" value="2"/>
</dbReference>
<evidence type="ECO:0000256" key="2">
    <source>
        <dbReference type="ARBA" id="ARBA00022490"/>
    </source>
</evidence>